<keyword evidence="2" id="KW-1185">Reference proteome</keyword>
<evidence type="ECO:0000313" key="2">
    <source>
        <dbReference type="Proteomes" id="UP000324632"/>
    </source>
</evidence>
<accession>A0A5A9P458</accession>
<dbReference type="EMBL" id="SOYY01000010">
    <property type="protein sequence ID" value="KAA0715467.1"/>
    <property type="molecule type" value="Genomic_DNA"/>
</dbReference>
<name>A0A5A9P458_9TELE</name>
<dbReference type="AlphaFoldDB" id="A0A5A9P458"/>
<comment type="caution">
    <text evidence="1">The sequence shown here is derived from an EMBL/GenBank/DDBJ whole genome shotgun (WGS) entry which is preliminary data.</text>
</comment>
<sequence length="148" mass="16812">MTRNVTKQVAKVMTVKHNTRLNHGPSGCVFQMLSECESRSGKTRYKAKRTHDSKSGLVKEHCSIQCVRDGINSPHGARIRGCPGMRRTPPPPPPPHTQPVLGRLDRALHQISVCQRRYRLCFCVMIDAFILDGRICFIFKHAFSRDED</sequence>
<proteinExistence type="predicted"/>
<evidence type="ECO:0000313" key="1">
    <source>
        <dbReference type="EMBL" id="KAA0715467.1"/>
    </source>
</evidence>
<reference evidence="1 2" key="1">
    <citation type="journal article" date="2019" name="Mol. Ecol. Resour.">
        <title>Chromosome-level genome assembly of Triplophysa tibetana, a fish adapted to the harsh high-altitude environment of the Tibetan Plateau.</title>
        <authorList>
            <person name="Yang X."/>
            <person name="Liu H."/>
            <person name="Ma Z."/>
            <person name="Zou Y."/>
            <person name="Zou M."/>
            <person name="Mao Y."/>
            <person name="Li X."/>
            <person name="Wang H."/>
            <person name="Chen T."/>
            <person name="Wang W."/>
            <person name="Yang R."/>
        </authorList>
    </citation>
    <scope>NUCLEOTIDE SEQUENCE [LARGE SCALE GENOMIC DNA]</scope>
    <source>
        <strain evidence="1">TTIB1903HZAU</strain>
        <tissue evidence="1">Muscle</tissue>
    </source>
</reference>
<dbReference type="Proteomes" id="UP000324632">
    <property type="component" value="Chromosome 10"/>
</dbReference>
<protein>
    <submittedName>
        <fullName evidence="1">Uncharacterized protein</fullName>
    </submittedName>
</protein>
<organism evidence="1 2">
    <name type="scientific">Triplophysa tibetana</name>
    <dbReference type="NCBI Taxonomy" id="1572043"/>
    <lineage>
        <taxon>Eukaryota</taxon>
        <taxon>Metazoa</taxon>
        <taxon>Chordata</taxon>
        <taxon>Craniata</taxon>
        <taxon>Vertebrata</taxon>
        <taxon>Euteleostomi</taxon>
        <taxon>Actinopterygii</taxon>
        <taxon>Neopterygii</taxon>
        <taxon>Teleostei</taxon>
        <taxon>Ostariophysi</taxon>
        <taxon>Cypriniformes</taxon>
        <taxon>Nemacheilidae</taxon>
        <taxon>Triplophysa</taxon>
    </lineage>
</organism>
<gene>
    <name evidence="1" type="ORF">E1301_Tti019576</name>
</gene>